<name>A0A8J6E2V6_ELECQ</name>
<feature type="non-terminal residue" evidence="2">
    <location>
        <position position="129"/>
    </location>
</feature>
<organism evidence="2 3">
    <name type="scientific">Eleutherodactylus coqui</name>
    <name type="common">Puerto Rican coqui</name>
    <dbReference type="NCBI Taxonomy" id="57060"/>
    <lineage>
        <taxon>Eukaryota</taxon>
        <taxon>Metazoa</taxon>
        <taxon>Chordata</taxon>
        <taxon>Craniata</taxon>
        <taxon>Vertebrata</taxon>
        <taxon>Euteleostomi</taxon>
        <taxon>Amphibia</taxon>
        <taxon>Batrachia</taxon>
        <taxon>Anura</taxon>
        <taxon>Neobatrachia</taxon>
        <taxon>Hyloidea</taxon>
        <taxon>Eleutherodactylidae</taxon>
        <taxon>Eleutherodactylinae</taxon>
        <taxon>Eleutherodactylus</taxon>
        <taxon>Eleutherodactylus</taxon>
    </lineage>
</organism>
<evidence type="ECO:0000259" key="1">
    <source>
        <dbReference type="Pfam" id="PF19273"/>
    </source>
</evidence>
<sequence>MCAYSPLVWVDTPACQRAASQLCWPLLKQVISSSLPSEAAICFFSNTLQGLQIHGQHETCNFALVTLALQIYSALRPQVPELRVVMEQVPEISHDSLEHFDSRLQYPTQKQGEKRRKENFKRLISGCIG</sequence>
<reference evidence="2" key="1">
    <citation type="thesis" date="2020" institute="ProQuest LLC" country="789 East Eisenhower Parkway, Ann Arbor, MI, USA">
        <title>Comparative Genomics and Chromosome Evolution.</title>
        <authorList>
            <person name="Mudd A.B."/>
        </authorList>
    </citation>
    <scope>NUCLEOTIDE SEQUENCE</scope>
    <source>
        <strain evidence="2">HN-11 Male</strain>
        <tissue evidence="2">Kidney and liver</tissue>
    </source>
</reference>
<dbReference type="OrthoDB" id="2215036at2759"/>
<comment type="caution">
    <text evidence="2">The sequence shown here is derived from an EMBL/GenBank/DDBJ whole genome shotgun (WGS) entry which is preliminary data.</text>
</comment>
<dbReference type="Gene3D" id="1.25.10.10">
    <property type="entry name" value="Leucine-rich Repeat Variant"/>
    <property type="match status" value="1"/>
</dbReference>
<dbReference type="EMBL" id="WNTK01056888">
    <property type="protein sequence ID" value="KAG9460570.1"/>
    <property type="molecule type" value="Genomic_DNA"/>
</dbReference>
<protein>
    <recommendedName>
        <fullName evidence="1">Exportin-5 C-terminal domain-containing protein</fullName>
    </recommendedName>
</protein>
<accession>A0A8J6E2V6</accession>
<keyword evidence="3" id="KW-1185">Reference proteome</keyword>
<dbReference type="InterPro" id="IPR045478">
    <property type="entry name" value="Exportin-5_C"/>
</dbReference>
<dbReference type="InterPro" id="IPR011989">
    <property type="entry name" value="ARM-like"/>
</dbReference>
<proteinExistence type="predicted"/>
<dbReference type="AlphaFoldDB" id="A0A8J6E2V6"/>
<feature type="domain" description="Exportin-5 C-terminal" evidence="1">
    <location>
        <begin position="5"/>
        <end position="129"/>
    </location>
</feature>
<dbReference type="Proteomes" id="UP000770717">
    <property type="component" value="Unassembled WGS sequence"/>
</dbReference>
<dbReference type="Pfam" id="PF19273">
    <property type="entry name" value="Exportin-5"/>
    <property type="match status" value="1"/>
</dbReference>
<evidence type="ECO:0000313" key="3">
    <source>
        <dbReference type="Proteomes" id="UP000770717"/>
    </source>
</evidence>
<evidence type="ECO:0000313" key="2">
    <source>
        <dbReference type="EMBL" id="KAG9460570.1"/>
    </source>
</evidence>
<gene>
    <name evidence="2" type="ORF">GDO78_020923</name>
</gene>